<reference evidence="2" key="1">
    <citation type="journal article" date="2021" name="Proc. Natl. Acad. Sci. U.S.A.">
        <title>A Catalog of Tens of Thousands of Viruses from Human Metagenomes Reveals Hidden Associations with Chronic Diseases.</title>
        <authorList>
            <person name="Tisza M.J."/>
            <person name="Buck C.B."/>
        </authorList>
    </citation>
    <scope>NUCLEOTIDE SEQUENCE</scope>
    <source>
        <strain evidence="2">CtMsr1</strain>
    </source>
</reference>
<sequence length="269" mass="29603">MVKLDVIRSGMEKHSPAILTGLGIIGIGSTVVFAVRATPKALDLIDDAYLDKACHDHDEMMYGMGGGEPVIGHKLEYLGVRDTVKATWKCYIPAAVMGAFTIACFVGSNRVSALRTAALSSAYSMTEKALNTYEQKVIDILGADKNEEIREAIAQDQLDSSTDVVIPTYSTGTELCYDTITGQYFWSDKEKIRAAVNDFNKVLIGDMYADKNEWLLTVGENQVRDGHLVGWSISKLLDIDIKSLVAPNGKPCLAIDYYTLPSPDFRREF</sequence>
<evidence type="ECO:0000313" key="2">
    <source>
        <dbReference type="EMBL" id="DAD73774.1"/>
    </source>
</evidence>
<dbReference type="InterPro" id="IPR045933">
    <property type="entry name" value="DUF6353"/>
</dbReference>
<name>A0A8S5LUQ8_9CAUD</name>
<dbReference type="Pfam" id="PF19880">
    <property type="entry name" value="DUF6353"/>
    <property type="match status" value="1"/>
</dbReference>
<proteinExistence type="predicted"/>
<evidence type="ECO:0000256" key="1">
    <source>
        <dbReference type="SAM" id="Phobius"/>
    </source>
</evidence>
<dbReference type="EMBL" id="BK014744">
    <property type="protein sequence ID" value="DAD73774.1"/>
    <property type="molecule type" value="Genomic_DNA"/>
</dbReference>
<keyword evidence="1" id="KW-1133">Transmembrane helix</keyword>
<keyword evidence="1" id="KW-0472">Membrane</keyword>
<feature type="transmembrane region" description="Helical" evidence="1">
    <location>
        <begin position="17"/>
        <end position="35"/>
    </location>
</feature>
<protein>
    <submittedName>
        <fullName evidence="2">Uncharacterized protein</fullName>
    </submittedName>
</protein>
<accession>A0A8S5LUQ8</accession>
<keyword evidence="1" id="KW-0812">Transmembrane</keyword>
<organism evidence="2">
    <name type="scientific">Siphoviridae sp. ctMsr1</name>
    <dbReference type="NCBI Taxonomy" id="2826264"/>
    <lineage>
        <taxon>Viruses</taxon>
        <taxon>Duplodnaviria</taxon>
        <taxon>Heunggongvirae</taxon>
        <taxon>Uroviricota</taxon>
        <taxon>Caudoviricetes</taxon>
    </lineage>
</organism>